<accession>A0A4Y2BL53</accession>
<comment type="caution">
    <text evidence="1">The sequence shown here is derived from an EMBL/GenBank/DDBJ whole genome shotgun (WGS) entry which is preliminary data.</text>
</comment>
<dbReference type="AlphaFoldDB" id="A0A4Y2BL53"/>
<proteinExistence type="predicted"/>
<dbReference type="EMBL" id="BGPR01000089">
    <property type="protein sequence ID" value="GBL92798.1"/>
    <property type="molecule type" value="Genomic_DNA"/>
</dbReference>
<gene>
    <name evidence="1" type="ORF">AVEN_4509_1</name>
</gene>
<sequence length="101" mass="11596">MLQSYFVLTLTNMKHHKVFLPDEEILEDYQIKSISSASRLIPVSPGFSSFPENYLEIYLPRSISTEASAERCTHWTQGRNSLLLDFDWSYIKDGSPLAHDA</sequence>
<dbReference type="Proteomes" id="UP000499080">
    <property type="component" value="Unassembled WGS sequence"/>
</dbReference>
<evidence type="ECO:0000313" key="2">
    <source>
        <dbReference type="Proteomes" id="UP000499080"/>
    </source>
</evidence>
<organism evidence="1 2">
    <name type="scientific">Araneus ventricosus</name>
    <name type="common">Orbweaver spider</name>
    <name type="synonym">Epeira ventricosa</name>
    <dbReference type="NCBI Taxonomy" id="182803"/>
    <lineage>
        <taxon>Eukaryota</taxon>
        <taxon>Metazoa</taxon>
        <taxon>Ecdysozoa</taxon>
        <taxon>Arthropoda</taxon>
        <taxon>Chelicerata</taxon>
        <taxon>Arachnida</taxon>
        <taxon>Araneae</taxon>
        <taxon>Araneomorphae</taxon>
        <taxon>Entelegynae</taxon>
        <taxon>Araneoidea</taxon>
        <taxon>Araneidae</taxon>
        <taxon>Araneus</taxon>
    </lineage>
</organism>
<reference evidence="1 2" key="1">
    <citation type="journal article" date="2019" name="Sci. Rep.">
        <title>Orb-weaving spider Araneus ventricosus genome elucidates the spidroin gene catalogue.</title>
        <authorList>
            <person name="Kono N."/>
            <person name="Nakamura H."/>
            <person name="Ohtoshi R."/>
            <person name="Moran D.A.P."/>
            <person name="Shinohara A."/>
            <person name="Yoshida Y."/>
            <person name="Fujiwara M."/>
            <person name="Mori M."/>
            <person name="Tomita M."/>
            <person name="Arakawa K."/>
        </authorList>
    </citation>
    <scope>NUCLEOTIDE SEQUENCE [LARGE SCALE GENOMIC DNA]</scope>
</reference>
<name>A0A4Y2BL53_ARAVE</name>
<evidence type="ECO:0000313" key="1">
    <source>
        <dbReference type="EMBL" id="GBL92798.1"/>
    </source>
</evidence>
<protein>
    <submittedName>
        <fullName evidence="1">Uncharacterized protein</fullName>
    </submittedName>
</protein>
<keyword evidence="2" id="KW-1185">Reference proteome</keyword>